<dbReference type="Pfam" id="PF01764">
    <property type="entry name" value="Lipase_3"/>
    <property type="match status" value="3"/>
</dbReference>
<proteinExistence type="predicted"/>
<dbReference type="PANTHER" id="PTHR45908">
    <property type="entry name" value="PROTEIN CBG11750-RELATED"/>
    <property type="match status" value="1"/>
</dbReference>
<dbReference type="InterPro" id="IPR002921">
    <property type="entry name" value="Fungal_lipase-type"/>
</dbReference>
<reference evidence="4" key="1">
    <citation type="journal article" date="2015" name="Nat. Genet.">
        <title>The genome and transcriptome of the zoonotic hookworm Ancylostoma ceylanicum identify infection-specific gene families.</title>
        <authorList>
            <person name="Schwarz E.M."/>
            <person name="Hu Y."/>
            <person name="Antoshechkin I."/>
            <person name="Miller M.M."/>
            <person name="Sternberg P.W."/>
            <person name="Aroian R.V."/>
        </authorList>
    </citation>
    <scope>NUCLEOTIDE SEQUENCE</scope>
    <source>
        <strain evidence="4">HY135</strain>
    </source>
</reference>
<feature type="signal peptide" evidence="1">
    <location>
        <begin position="1"/>
        <end position="15"/>
    </location>
</feature>
<evidence type="ECO:0000313" key="3">
    <source>
        <dbReference type="EMBL" id="EYC00067.1"/>
    </source>
</evidence>
<dbReference type="AlphaFoldDB" id="A0A016TBM4"/>
<dbReference type="SUPFAM" id="SSF53474">
    <property type="entry name" value="alpha/beta-Hydrolases"/>
    <property type="match status" value="3"/>
</dbReference>
<dbReference type="OrthoDB" id="438440at2759"/>
<evidence type="ECO:0000313" key="4">
    <source>
        <dbReference type="Proteomes" id="UP000024635"/>
    </source>
</evidence>
<dbReference type="CDD" id="cd00519">
    <property type="entry name" value="Lipase_3"/>
    <property type="match status" value="2"/>
</dbReference>
<feature type="domain" description="Fungal lipase-type" evidence="2">
    <location>
        <begin position="83"/>
        <end position="221"/>
    </location>
</feature>
<dbReference type="GO" id="GO:0006629">
    <property type="term" value="P:lipid metabolic process"/>
    <property type="evidence" value="ECO:0007669"/>
    <property type="project" value="InterPro"/>
</dbReference>
<evidence type="ECO:0000256" key="1">
    <source>
        <dbReference type="SAM" id="SignalP"/>
    </source>
</evidence>
<dbReference type="EMBL" id="JARK01001454">
    <property type="protein sequence ID" value="EYC00067.1"/>
    <property type="molecule type" value="Genomic_DNA"/>
</dbReference>
<keyword evidence="1" id="KW-0732">Signal</keyword>
<dbReference type="Proteomes" id="UP000024635">
    <property type="component" value="Unassembled WGS sequence"/>
</dbReference>
<dbReference type="Gene3D" id="3.40.50.1820">
    <property type="entry name" value="alpha/beta hydrolase"/>
    <property type="match status" value="3"/>
</dbReference>
<name>A0A016TBM4_9BILA</name>
<sequence length="913" mass="102698">MILLIILSLASLGSCINYSDYFARNISFPLSAAVYSSDTTGCLRKHLNSNAVKASSKFRAEIDGGFCAGIVVTLPRYRMVAVSFRANLSKPSQEESWKEFLFPLTTWKHKGQVSAFLKKAFEALWEKEGMKEKFQEIMKRMNGNKFDEVVVTGHSFGGGIASLVAYDIVASGLLQKDKVTLFTLGQTMVGDKAFAEDYEKQVEDSYRIVRKGDFVPHLPGVVFGYEYNGKEVYYVEPGMDSDGESGFKMCERKDIKKEGCSGGQVEPVGFRQNNEYFNENLGHHQRTLVPSIGSTHSPRKSMVLLIVLSLASVGSCIKYSDYFARNISFPLNAAVYSSDTTGCLRKKLRLSDAIKASSKFRADIDGGFCAGIVVALPRYKMVAVSFRANLSKPSQEESWKKFFFPLTTWKHKGKVSAFLKNAFEALWEKGGMKEKFQEIMKRRHGHKFKEVVVTGHSFGGGVASLVAYDIVATGLLEKKKVTLFTLGQTMVEDKTFAEEYEKQVQSTPSIHRQELGPRLGFPPCLCPAGHDASVQLITREPRRGEGIYKGNMYVRQPIAKRMKRMEMDRSRTHIVLSARVTSSLIFQVLYSVMNTMEKRCTTMNLEWIQTGQVDSECVNVKISRSRSAAVVRLNQMLYLIVLSLATLGSSMKYSDYLGRDVSLPLSAALYAKDSSSCLQHRLGANKVENFFVELDGGSASGLIVTLPKLKTVALTFRADVAEPADFYTFKKLFFPLVNWRHEGKVSKFLAEAYRKLWRHGEMKQFFRKIMETRKNRKVLVAGHSLGGGVAALVAYDIVKEKLADKDKVTLITLGQTMVGDEKFAEAYEKKVGHSFRVVRRGDMIPHIPGKHRGYEYNGREVFYERYGMQSDGSTGFEICERDGCSSQQVNPVESKYNDEYFRRNVTRYGMKCK</sequence>
<protein>
    <recommendedName>
        <fullName evidence="2">Fungal lipase-type domain-containing protein</fullName>
    </recommendedName>
</protein>
<gene>
    <name evidence="3" type="primary">Acey_s0118.g756</name>
    <name evidence="3" type="ORF">Y032_0118g756</name>
</gene>
<comment type="caution">
    <text evidence="3">The sequence shown here is derived from an EMBL/GenBank/DDBJ whole genome shotgun (WGS) entry which is preliminary data.</text>
</comment>
<feature type="chain" id="PRO_5013357057" description="Fungal lipase-type domain-containing protein" evidence="1">
    <location>
        <begin position="16"/>
        <end position="913"/>
    </location>
</feature>
<organism evidence="3 4">
    <name type="scientific">Ancylostoma ceylanicum</name>
    <dbReference type="NCBI Taxonomy" id="53326"/>
    <lineage>
        <taxon>Eukaryota</taxon>
        <taxon>Metazoa</taxon>
        <taxon>Ecdysozoa</taxon>
        <taxon>Nematoda</taxon>
        <taxon>Chromadorea</taxon>
        <taxon>Rhabditida</taxon>
        <taxon>Rhabditina</taxon>
        <taxon>Rhabditomorpha</taxon>
        <taxon>Strongyloidea</taxon>
        <taxon>Ancylostomatidae</taxon>
        <taxon>Ancylostomatinae</taxon>
        <taxon>Ancylostoma</taxon>
    </lineage>
</organism>
<dbReference type="InterPro" id="IPR029058">
    <property type="entry name" value="AB_hydrolase_fold"/>
</dbReference>
<feature type="domain" description="Fungal lipase-type" evidence="2">
    <location>
        <begin position="396"/>
        <end position="506"/>
    </location>
</feature>
<evidence type="ECO:0000259" key="2">
    <source>
        <dbReference type="Pfam" id="PF01764"/>
    </source>
</evidence>
<accession>A0A016TBM4</accession>
<feature type="domain" description="Fungal lipase-type" evidence="2">
    <location>
        <begin position="738"/>
        <end position="850"/>
    </location>
</feature>
<keyword evidence="4" id="KW-1185">Reference proteome</keyword>